<dbReference type="GO" id="GO:0022857">
    <property type="term" value="F:transmembrane transporter activity"/>
    <property type="evidence" value="ECO:0007669"/>
    <property type="project" value="InterPro"/>
</dbReference>
<sequence length="409" mass="43026">MLEKPVAVTEPSLFGVRVGMANLGLWTALLTPAIVTLSARISVVDPANKEASYGLVAGVGALIAMIANPLFGRLSDRTMSRFGRRRPWITVGAIGGGAGLLIVTFAPTIPLILLGWCLTQVSFNAALAALTATVPDVVPEERRGKVSGWIGFAQLGAVVTGGLIVGFVPSLALKIMIPGAVGVVLLVTFSHYFTDRPAAERSPFSVKEFLSSFWTSPRANPDFAWAWLTRFLVVLGVFGPAGYEIYFLAEKIGLPKAEAESKIGILLMITSVISAGTALLGGWLSDVLDRRKPFVIAAALIMTVSVAFFITADSYADVLIAHLISGLGTGMFYAVDFALATLVMPQGESSGKELGVFNIANALPQSIGPMFVPLLLAIGDGKNYAAVYTAAAISALLGAILVTRIKSVR</sequence>
<feature type="transmembrane region" description="Helical" evidence="5">
    <location>
        <begin position="384"/>
        <end position="403"/>
    </location>
</feature>
<feature type="transmembrane region" description="Helical" evidence="5">
    <location>
        <begin position="263"/>
        <end position="282"/>
    </location>
</feature>
<feature type="domain" description="Major facilitator superfamily (MFS) profile" evidence="6">
    <location>
        <begin position="12"/>
        <end position="409"/>
    </location>
</feature>
<name>A0A1H2YTA2_9PSEU</name>
<keyword evidence="4 5" id="KW-0472">Membrane</keyword>
<evidence type="ECO:0000256" key="2">
    <source>
        <dbReference type="ARBA" id="ARBA00022692"/>
    </source>
</evidence>
<comment type="subcellular location">
    <subcellularLocation>
        <location evidence="1">Cell membrane</location>
        <topology evidence="1">Multi-pass membrane protein</topology>
    </subcellularLocation>
</comment>
<feature type="transmembrane region" description="Helical" evidence="5">
    <location>
        <begin position="356"/>
        <end position="378"/>
    </location>
</feature>
<feature type="transmembrane region" description="Helical" evidence="5">
    <location>
        <begin position="318"/>
        <end position="344"/>
    </location>
</feature>
<dbReference type="InterPro" id="IPR011701">
    <property type="entry name" value="MFS"/>
</dbReference>
<evidence type="ECO:0000256" key="1">
    <source>
        <dbReference type="ARBA" id="ARBA00004651"/>
    </source>
</evidence>
<feature type="transmembrane region" description="Helical" evidence="5">
    <location>
        <begin position="87"/>
        <end position="106"/>
    </location>
</feature>
<dbReference type="InterPro" id="IPR020846">
    <property type="entry name" value="MFS_dom"/>
</dbReference>
<evidence type="ECO:0000256" key="4">
    <source>
        <dbReference type="ARBA" id="ARBA00023136"/>
    </source>
</evidence>
<dbReference type="RefSeq" id="WP_091288179.1">
    <property type="nucleotide sequence ID" value="NZ_FNON01000002.1"/>
</dbReference>
<evidence type="ECO:0000313" key="7">
    <source>
        <dbReference type="EMBL" id="SDX08410.1"/>
    </source>
</evidence>
<dbReference type="SUPFAM" id="SSF103473">
    <property type="entry name" value="MFS general substrate transporter"/>
    <property type="match status" value="1"/>
</dbReference>
<organism evidence="7 8">
    <name type="scientific">Amycolatopsis xylanica</name>
    <dbReference type="NCBI Taxonomy" id="589385"/>
    <lineage>
        <taxon>Bacteria</taxon>
        <taxon>Bacillati</taxon>
        <taxon>Actinomycetota</taxon>
        <taxon>Actinomycetes</taxon>
        <taxon>Pseudonocardiales</taxon>
        <taxon>Pseudonocardiaceae</taxon>
        <taxon>Amycolatopsis</taxon>
    </lineage>
</organism>
<keyword evidence="8" id="KW-1185">Reference proteome</keyword>
<evidence type="ECO:0000256" key="5">
    <source>
        <dbReference type="SAM" id="Phobius"/>
    </source>
</evidence>
<proteinExistence type="predicted"/>
<dbReference type="OrthoDB" id="7584869at2"/>
<accession>A0A1H2YTA2</accession>
<gene>
    <name evidence="7" type="ORF">SAMN05421504_102257</name>
</gene>
<feature type="transmembrane region" description="Helical" evidence="5">
    <location>
        <begin position="294"/>
        <end position="312"/>
    </location>
</feature>
<feature type="transmembrane region" description="Helical" evidence="5">
    <location>
        <begin position="146"/>
        <end position="169"/>
    </location>
</feature>
<evidence type="ECO:0000259" key="6">
    <source>
        <dbReference type="PROSITE" id="PS50850"/>
    </source>
</evidence>
<evidence type="ECO:0000256" key="3">
    <source>
        <dbReference type="ARBA" id="ARBA00022989"/>
    </source>
</evidence>
<dbReference type="InterPro" id="IPR036259">
    <property type="entry name" value="MFS_trans_sf"/>
</dbReference>
<dbReference type="Pfam" id="PF07690">
    <property type="entry name" value="MFS_1"/>
    <property type="match status" value="1"/>
</dbReference>
<feature type="transmembrane region" description="Helical" evidence="5">
    <location>
        <begin position="53"/>
        <end position="75"/>
    </location>
</feature>
<dbReference type="PROSITE" id="PS50850">
    <property type="entry name" value="MFS"/>
    <property type="match status" value="1"/>
</dbReference>
<feature type="transmembrane region" description="Helical" evidence="5">
    <location>
        <begin position="223"/>
        <end position="243"/>
    </location>
</feature>
<protein>
    <submittedName>
        <fullName evidence="7">Na+/melibiose symporter</fullName>
    </submittedName>
</protein>
<dbReference type="GO" id="GO:0005886">
    <property type="term" value="C:plasma membrane"/>
    <property type="evidence" value="ECO:0007669"/>
    <property type="project" value="UniProtKB-SubCell"/>
</dbReference>
<feature type="transmembrane region" description="Helical" evidence="5">
    <location>
        <begin position="175"/>
        <end position="194"/>
    </location>
</feature>
<dbReference type="PANTHER" id="PTHR23528:SF1">
    <property type="entry name" value="MAJOR FACILITATOR SUPERFAMILY (MFS) PROFILE DOMAIN-CONTAINING PROTEIN"/>
    <property type="match status" value="1"/>
</dbReference>
<reference evidence="7 8" key="1">
    <citation type="submission" date="2016-10" db="EMBL/GenBank/DDBJ databases">
        <authorList>
            <person name="de Groot N.N."/>
        </authorList>
    </citation>
    <scope>NUCLEOTIDE SEQUENCE [LARGE SCALE GENOMIC DNA]</scope>
    <source>
        <strain evidence="7 8">CPCC 202699</strain>
    </source>
</reference>
<keyword evidence="2 5" id="KW-0812">Transmembrane</keyword>
<feature type="transmembrane region" description="Helical" evidence="5">
    <location>
        <begin position="21"/>
        <end position="41"/>
    </location>
</feature>
<dbReference type="AlphaFoldDB" id="A0A1H2YTA2"/>
<evidence type="ECO:0000313" key="8">
    <source>
        <dbReference type="Proteomes" id="UP000199515"/>
    </source>
</evidence>
<dbReference type="STRING" id="589385.SAMN05421504_102257"/>
<dbReference type="Proteomes" id="UP000199515">
    <property type="component" value="Unassembled WGS sequence"/>
</dbReference>
<dbReference type="Gene3D" id="1.20.1250.20">
    <property type="entry name" value="MFS general substrate transporter like domains"/>
    <property type="match status" value="2"/>
</dbReference>
<dbReference type="EMBL" id="FNON01000002">
    <property type="protein sequence ID" value="SDX08410.1"/>
    <property type="molecule type" value="Genomic_DNA"/>
</dbReference>
<dbReference type="PANTHER" id="PTHR23528">
    <property type="match status" value="1"/>
</dbReference>
<keyword evidence="3 5" id="KW-1133">Transmembrane helix</keyword>